<dbReference type="Gene3D" id="1.10.8.60">
    <property type="match status" value="1"/>
</dbReference>
<dbReference type="InterPro" id="IPR027417">
    <property type="entry name" value="P-loop_NTPase"/>
</dbReference>
<dbReference type="SUPFAM" id="SSF46689">
    <property type="entry name" value="Homeodomain-like"/>
    <property type="match status" value="1"/>
</dbReference>
<dbReference type="Gene3D" id="3.40.50.2300">
    <property type="match status" value="1"/>
</dbReference>
<sequence length="450" mass="48435">MSRGARILLVEDEGALARAVARRLQRDGHVVVTAGSLAAARDAVDKQAPDLLLLDLNLPDGLGLDLLAWMQDERGIQAPALVMTAYGELDDAIVALRRRAVDFLRKPVDLDHLCRAVGEAVRGEAPRRPGAPDRASGATVLIGESPAMQQIRHELARVAPLGRGDAPPNVLITGETGTGKDLAARALHEASPRAAEPFVQVDCTALPGELIESELFGHEKGAFTDAHRARDGLLAAAGEGTAFLNEVGELPLSLQAKLLTALESRTIREVGSSRSRPIAAWFVAATNRELDELVAEGGFRSDLYYRLHVLSLRMPPLRERGEDVIELARHFVADTAGRYGLAAPEVTAGAEAALRGYHWPGNVRELRHVIERAVLIRADQRLEAEHLQLTPDVAEPGPAADATDNPTLAGQERALIEATLAQTDGNVSETARRLGLSRGSLRYRLDKYGL</sequence>
<dbReference type="SUPFAM" id="SSF52172">
    <property type="entry name" value="CheY-like"/>
    <property type="match status" value="1"/>
</dbReference>
<evidence type="ECO:0000313" key="9">
    <source>
        <dbReference type="EMBL" id="MDT0619442.1"/>
    </source>
</evidence>
<evidence type="ECO:0000313" key="10">
    <source>
        <dbReference type="Proteomes" id="UP001259982"/>
    </source>
</evidence>
<dbReference type="InterPro" id="IPR002197">
    <property type="entry name" value="HTH_Fis"/>
</dbReference>
<dbReference type="Pfam" id="PF02954">
    <property type="entry name" value="HTH_8"/>
    <property type="match status" value="1"/>
</dbReference>
<gene>
    <name evidence="9" type="ORF">RM531_13270</name>
</gene>
<evidence type="ECO:0000256" key="4">
    <source>
        <dbReference type="ARBA" id="ARBA00023125"/>
    </source>
</evidence>
<dbReference type="SMART" id="SM00448">
    <property type="entry name" value="REC"/>
    <property type="match status" value="1"/>
</dbReference>
<dbReference type="Gene3D" id="1.10.10.60">
    <property type="entry name" value="Homeodomain-like"/>
    <property type="match status" value="1"/>
</dbReference>
<accession>A0ABU3BCB2</accession>
<feature type="modified residue" description="4-aspartylphosphate" evidence="6">
    <location>
        <position position="55"/>
    </location>
</feature>
<keyword evidence="2" id="KW-0067">ATP-binding</keyword>
<dbReference type="PROSITE" id="PS50110">
    <property type="entry name" value="RESPONSE_REGULATORY"/>
    <property type="match status" value="1"/>
</dbReference>
<dbReference type="InterPro" id="IPR002078">
    <property type="entry name" value="Sigma_54_int"/>
</dbReference>
<name>A0ABU3BCB2_9GAMM</name>
<evidence type="ECO:0000256" key="5">
    <source>
        <dbReference type="ARBA" id="ARBA00023163"/>
    </source>
</evidence>
<dbReference type="Pfam" id="PF00072">
    <property type="entry name" value="Response_reg"/>
    <property type="match status" value="1"/>
</dbReference>
<evidence type="ECO:0000256" key="2">
    <source>
        <dbReference type="ARBA" id="ARBA00022840"/>
    </source>
</evidence>
<keyword evidence="5" id="KW-0804">Transcription</keyword>
<dbReference type="Proteomes" id="UP001259982">
    <property type="component" value="Unassembled WGS sequence"/>
</dbReference>
<organism evidence="9 10">
    <name type="scientific">Spectribacter acetivorans</name>
    <dbReference type="NCBI Taxonomy" id="3075603"/>
    <lineage>
        <taxon>Bacteria</taxon>
        <taxon>Pseudomonadati</taxon>
        <taxon>Pseudomonadota</taxon>
        <taxon>Gammaproteobacteria</taxon>
        <taxon>Salinisphaerales</taxon>
        <taxon>Salinisphaeraceae</taxon>
        <taxon>Spectribacter</taxon>
    </lineage>
</organism>
<dbReference type="InterPro" id="IPR011006">
    <property type="entry name" value="CheY-like_superfamily"/>
</dbReference>
<dbReference type="InterPro" id="IPR001789">
    <property type="entry name" value="Sig_transdc_resp-reg_receiver"/>
</dbReference>
<dbReference type="InterPro" id="IPR009057">
    <property type="entry name" value="Homeodomain-like_sf"/>
</dbReference>
<keyword evidence="3" id="KW-0805">Transcription regulation</keyword>
<feature type="domain" description="Sigma-54 factor interaction" evidence="7">
    <location>
        <begin position="141"/>
        <end position="375"/>
    </location>
</feature>
<dbReference type="PROSITE" id="PS00688">
    <property type="entry name" value="SIGMA54_INTERACT_3"/>
    <property type="match status" value="1"/>
</dbReference>
<comment type="caution">
    <text evidence="9">The sequence shown here is derived from an EMBL/GenBank/DDBJ whole genome shotgun (WGS) entry which is preliminary data.</text>
</comment>
<dbReference type="Pfam" id="PF00158">
    <property type="entry name" value="Sigma54_activat"/>
    <property type="match status" value="1"/>
</dbReference>
<dbReference type="PANTHER" id="PTHR32071:SF117">
    <property type="entry name" value="PTS-DEPENDENT DIHYDROXYACETONE KINASE OPERON REGULATORY PROTEIN-RELATED"/>
    <property type="match status" value="1"/>
</dbReference>
<dbReference type="CDD" id="cd00009">
    <property type="entry name" value="AAA"/>
    <property type="match status" value="1"/>
</dbReference>
<keyword evidence="10" id="KW-1185">Reference proteome</keyword>
<keyword evidence="6" id="KW-0597">Phosphoprotein</keyword>
<dbReference type="InterPro" id="IPR003593">
    <property type="entry name" value="AAA+_ATPase"/>
</dbReference>
<dbReference type="InterPro" id="IPR058031">
    <property type="entry name" value="AAA_lid_NorR"/>
</dbReference>
<dbReference type="SMART" id="SM00382">
    <property type="entry name" value="AAA"/>
    <property type="match status" value="1"/>
</dbReference>
<keyword evidence="1" id="KW-0547">Nucleotide-binding</keyword>
<evidence type="ECO:0000259" key="7">
    <source>
        <dbReference type="PROSITE" id="PS50045"/>
    </source>
</evidence>
<dbReference type="InterPro" id="IPR025944">
    <property type="entry name" value="Sigma_54_int_dom_CS"/>
</dbReference>
<evidence type="ECO:0000259" key="8">
    <source>
        <dbReference type="PROSITE" id="PS50110"/>
    </source>
</evidence>
<evidence type="ECO:0000256" key="3">
    <source>
        <dbReference type="ARBA" id="ARBA00023015"/>
    </source>
</evidence>
<evidence type="ECO:0000256" key="6">
    <source>
        <dbReference type="PROSITE-ProRule" id="PRU00169"/>
    </source>
</evidence>
<dbReference type="EMBL" id="JAVRHY010000014">
    <property type="protein sequence ID" value="MDT0619442.1"/>
    <property type="molecule type" value="Genomic_DNA"/>
</dbReference>
<dbReference type="RefSeq" id="WP_311659878.1">
    <property type="nucleotide sequence ID" value="NZ_JAVRHY010000014.1"/>
</dbReference>
<dbReference type="Pfam" id="PF25601">
    <property type="entry name" value="AAA_lid_14"/>
    <property type="match status" value="1"/>
</dbReference>
<dbReference type="Gene3D" id="3.40.50.300">
    <property type="entry name" value="P-loop containing nucleotide triphosphate hydrolases"/>
    <property type="match status" value="1"/>
</dbReference>
<dbReference type="PROSITE" id="PS50045">
    <property type="entry name" value="SIGMA54_INTERACT_4"/>
    <property type="match status" value="1"/>
</dbReference>
<keyword evidence="4" id="KW-0238">DNA-binding</keyword>
<proteinExistence type="predicted"/>
<reference evidence="9 10" key="1">
    <citation type="submission" date="2023-09" db="EMBL/GenBank/DDBJ databases">
        <authorList>
            <person name="Rey-Velasco X."/>
        </authorList>
    </citation>
    <scope>NUCLEOTIDE SEQUENCE [LARGE SCALE GENOMIC DNA]</scope>
    <source>
        <strain evidence="9 10">P385</strain>
    </source>
</reference>
<evidence type="ECO:0000256" key="1">
    <source>
        <dbReference type="ARBA" id="ARBA00022741"/>
    </source>
</evidence>
<dbReference type="PANTHER" id="PTHR32071">
    <property type="entry name" value="TRANSCRIPTIONAL REGULATORY PROTEIN"/>
    <property type="match status" value="1"/>
</dbReference>
<protein>
    <submittedName>
        <fullName evidence="9">Sigma-54 dependent transcriptional regulator</fullName>
    </submittedName>
</protein>
<dbReference type="SUPFAM" id="SSF52540">
    <property type="entry name" value="P-loop containing nucleoside triphosphate hydrolases"/>
    <property type="match status" value="1"/>
</dbReference>
<feature type="domain" description="Response regulatory" evidence="8">
    <location>
        <begin position="6"/>
        <end position="121"/>
    </location>
</feature>
<dbReference type="PRINTS" id="PR01590">
    <property type="entry name" value="HTHFIS"/>
</dbReference>